<organism evidence="3 4">
    <name type="scientific">Hymenobacter canadensis</name>
    <dbReference type="NCBI Taxonomy" id="2999067"/>
    <lineage>
        <taxon>Bacteria</taxon>
        <taxon>Pseudomonadati</taxon>
        <taxon>Bacteroidota</taxon>
        <taxon>Cytophagia</taxon>
        <taxon>Cytophagales</taxon>
        <taxon>Hymenobacteraceae</taxon>
        <taxon>Hymenobacter</taxon>
    </lineage>
</organism>
<evidence type="ECO:0000313" key="4">
    <source>
        <dbReference type="Proteomes" id="UP001211005"/>
    </source>
</evidence>
<evidence type="ECO:0000256" key="1">
    <source>
        <dbReference type="ARBA" id="ARBA00007613"/>
    </source>
</evidence>
<evidence type="ECO:0000313" key="3">
    <source>
        <dbReference type="EMBL" id="WBA43072.1"/>
    </source>
</evidence>
<keyword evidence="2" id="KW-0732">Signal</keyword>
<proteinExistence type="inferred from homology"/>
<dbReference type="Pfam" id="PF02321">
    <property type="entry name" value="OEP"/>
    <property type="match status" value="1"/>
</dbReference>
<dbReference type="RefSeq" id="WP_269561117.1">
    <property type="nucleotide sequence ID" value="NZ_CP114767.1"/>
</dbReference>
<protein>
    <submittedName>
        <fullName evidence="3">TolC family protein</fullName>
    </submittedName>
</protein>
<comment type="similarity">
    <text evidence="1">Belongs to the outer membrane factor (OMF) (TC 1.B.17) family.</text>
</comment>
<accession>A0ABY7LUI5</accession>
<sequence length="247" mass="27317">MRVPVLLLLALLLCGSGARAQPTATPAAAWTTVLFDAPEQVLPVLLAAALRHSPELEAMQTEKAMAQTDLLLARRVLLSGVQLAGGYGYGNVANLTMADPTLPRSYSTTASSRYTTSLNLNLPLDKLVNRRQLVQRQQLQLQQLEHLSRARQTSIRQRVIDQYQEVRLAHKVVTLRQQALLSAQLNYQMGEKQFRSGELALVDMSQLTDRHAAALVDYETADSRLATGLLQLEELIGEKVADLLRQP</sequence>
<name>A0ABY7LUI5_9BACT</name>
<gene>
    <name evidence="3" type="ORF">O3303_05770</name>
</gene>
<dbReference type="InterPro" id="IPR010131">
    <property type="entry name" value="MdtP/NodT-like"/>
</dbReference>
<feature type="signal peptide" evidence="2">
    <location>
        <begin position="1"/>
        <end position="20"/>
    </location>
</feature>
<dbReference type="EMBL" id="CP114767">
    <property type="protein sequence ID" value="WBA43072.1"/>
    <property type="molecule type" value="Genomic_DNA"/>
</dbReference>
<dbReference type="InterPro" id="IPR003423">
    <property type="entry name" value="OMP_efflux"/>
</dbReference>
<dbReference type="Proteomes" id="UP001211005">
    <property type="component" value="Chromosome"/>
</dbReference>
<reference evidence="3 4" key="1">
    <citation type="submission" date="2022-12" db="EMBL/GenBank/DDBJ databases">
        <title>Hymenobacter canadensis sp. nov. isolated from lake water of the Cambridge Bay, Canada.</title>
        <authorList>
            <person name="Kim W.H."/>
            <person name="Lee Y.M."/>
        </authorList>
    </citation>
    <scope>NUCLEOTIDE SEQUENCE [LARGE SCALE GENOMIC DNA]</scope>
    <source>
        <strain evidence="3 4">PAMC 29467</strain>
    </source>
</reference>
<dbReference type="SUPFAM" id="SSF56954">
    <property type="entry name" value="Outer membrane efflux proteins (OEP)"/>
    <property type="match status" value="1"/>
</dbReference>
<keyword evidence="4" id="KW-1185">Reference proteome</keyword>
<dbReference type="PANTHER" id="PTHR30203">
    <property type="entry name" value="OUTER MEMBRANE CATION EFFLUX PROTEIN"/>
    <property type="match status" value="1"/>
</dbReference>
<dbReference type="Gene3D" id="1.20.1600.10">
    <property type="entry name" value="Outer membrane efflux proteins (OEP)"/>
    <property type="match status" value="1"/>
</dbReference>
<evidence type="ECO:0000256" key="2">
    <source>
        <dbReference type="SAM" id="SignalP"/>
    </source>
</evidence>
<feature type="chain" id="PRO_5047470091" evidence="2">
    <location>
        <begin position="21"/>
        <end position="247"/>
    </location>
</feature>